<feature type="region of interest" description="Disordered" evidence="4">
    <location>
        <begin position="1"/>
        <end position="24"/>
    </location>
</feature>
<dbReference type="InterPro" id="IPR015813">
    <property type="entry name" value="Pyrv/PenolPyrv_kinase-like_dom"/>
</dbReference>
<evidence type="ECO:0000256" key="2">
    <source>
        <dbReference type="ARBA" id="ARBA00022723"/>
    </source>
</evidence>
<dbReference type="RefSeq" id="WP_425553266.1">
    <property type="nucleotide sequence ID" value="NZ_BAABBW010000003.1"/>
</dbReference>
<evidence type="ECO:0000259" key="5">
    <source>
        <dbReference type="Pfam" id="PF03328"/>
    </source>
</evidence>
<dbReference type="PIRSF" id="PIRSF015582">
    <property type="entry name" value="Cit_lyase_B"/>
    <property type="match status" value="1"/>
</dbReference>
<evidence type="ECO:0000313" key="7">
    <source>
        <dbReference type="Proteomes" id="UP001501079"/>
    </source>
</evidence>
<dbReference type="EMBL" id="BAABBW010000003">
    <property type="protein sequence ID" value="GAA4174075.1"/>
    <property type="molecule type" value="Genomic_DNA"/>
</dbReference>
<dbReference type="InterPro" id="IPR005000">
    <property type="entry name" value="Aldolase/citrate-lyase_domain"/>
</dbReference>
<dbReference type="SUPFAM" id="SSF51621">
    <property type="entry name" value="Phosphoenolpyruvate/pyruvate domain"/>
    <property type="match status" value="1"/>
</dbReference>
<dbReference type="GO" id="GO:0016829">
    <property type="term" value="F:lyase activity"/>
    <property type="evidence" value="ECO:0007669"/>
    <property type="project" value="UniProtKB-KW"/>
</dbReference>
<evidence type="ECO:0000256" key="3">
    <source>
        <dbReference type="ARBA" id="ARBA00022842"/>
    </source>
</evidence>
<accession>A0ABP7ZZ94</accession>
<reference evidence="7" key="1">
    <citation type="journal article" date="2019" name="Int. J. Syst. Evol. Microbiol.">
        <title>The Global Catalogue of Microorganisms (GCM) 10K type strain sequencing project: providing services to taxonomists for standard genome sequencing and annotation.</title>
        <authorList>
            <consortium name="The Broad Institute Genomics Platform"/>
            <consortium name="The Broad Institute Genome Sequencing Center for Infectious Disease"/>
            <person name="Wu L."/>
            <person name="Ma J."/>
        </authorList>
    </citation>
    <scope>NUCLEOTIDE SEQUENCE [LARGE SCALE GENOMIC DNA]</scope>
    <source>
        <strain evidence="7">JCM 17591</strain>
    </source>
</reference>
<proteinExistence type="predicted"/>
<dbReference type="PANTHER" id="PTHR32308">
    <property type="entry name" value="LYASE BETA SUBUNIT, PUTATIVE (AFU_ORTHOLOGUE AFUA_4G13030)-RELATED"/>
    <property type="match status" value="1"/>
</dbReference>
<comment type="cofactor">
    <cofactor evidence="1">
        <name>Mg(2+)</name>
        <dbReference type="ChEBI" id="CHEBI:18420"/>
    </cofactor>
</comment>
<dbReference type="Gene3D" id="3.20.20.60">
    <property type="entry name" value="Phosphoenolpyruvate-binding domains"/>
    <property type="match status" value="1"/>
</dbReference>
<sequence>MTSTEQSNRTALEQRRVAREATRVGGENARSWQLVSALQTSRFDAAQLGRADQIVLDLEDAIDGSLKQQARENVVTWLEGGGSAWVRINDWTTVDWSDDIAALAGVPGLAGVMLAKTEAAEQVTDTFQRLGGATPVVTLIESALGIEDAADIARARGTYRLAFGSGDYRRDTGASNTPLAMAYPRTRLVLASRIGDLPGPIDGPTVASTHPVLREQAADAVALGMTGKLCLDSEQPAVINESMSPSPADVAWALDFLAEFEADGRVIRDGSDKPRLARAETIKRRADLFRIEPAR</sequence>
<comment type="caution">
    <text evidence="6">The sequence shown here is derived from an EMBL/GenBank/DDBJ whole genome shotgun (WGS) entry which is preliminary data.</text>
</comment>
<dbReference type="Proteomes" id="UP001501079">
    <property type="component" value="Unassembled WGS sequence"/>
</dbReference>
<dbReference type="PANTHER" id="PTHR32308:SF10">
    <property type="entry name" value="CITRATE LYASE SUBUNIT BETA"/>
    <property type="match status" value="1"/>
</dbReference>
<feature type="domain" description="HpcH/HpaI aldolase/citrate lyase" evidence="5">
    <location>
        <begin position="46"/>
        <end position="231"/>
    </location>
</feature>
<evidence type="ECO:0000256" key="1">
    <source>
        <dbReference type="ARBA" id="ARBA00001946"/>
    </source>
</evidence>
<dbReference type="Pfam" id="PF03328">
    <property type="entry name" value="HpcH_HpaI"/>
    <property type="match status" value="1"/>
</dbReference>
<feature type="compositionally biased region" description="Basic and acidic residues" evidence="4">
    <location>
        <begin position="12"/>
        <end position="22"/>
    </location>
</feature>
<evidence type="ECO:0000313" key="6">
    <source>
        <dbReference type="EMBL" id="GAA4174075.1"/>
    </source>
</evidence>
<keyword evidence="6" id="KW-0456">Lyase</keyword>
<keyword evidence="2" id="KW-0479">Metal-binding</keyword>
<evidence type="ECO:0000256" key="4">
    <source>
        <dbReference type="SAM" id="MobiDB-lite"/>
    </source>
</evidence>
<protein>
    <submittedName>
        <fullName evidence="6">CoA ester lyase</fullName>
    </submittedName>
</protein>
<gene>
    <name evidence="6" type="ORF">GCM10022287_17390</name>
</gene>
<organism evidence="6 7">
    <name type="scientific">Gryllotalpicola koreensis</name>
    <dbReference type="NCBI Taxonomy" id="993086"/>
    <lineage>
        <taxon>Bacteria</taxon>
        <taxon>Bacillati</taxon>
        <taxon>Actinomycetota</taxon>
        <taxon>Actinomycetes</taxon>
        <taxon>Micrococcales</taxon>
        <taxon>Microbacteriaceae</taxon>
        <taxon>Gryllotalpicola</taxon>
    </lineage>
</organism>
<keyword evidence="7" id="KW-1185">Reference proteome</keyword>
<keyword evidence="3" id="KW-0460">Magnesium</keyword>
<dbReference type="InterPro" id="IPR040442">
    <property type="entry name" value="Pyrv_kinase-like_dom_sf"/>
</dbReference>
<feature type="compositionally biased region" description="Polar residues" evidence="4">
    <location>
        <begin position="1"/>
        <end position="11"/>
    </location>
</feature>
<dbReference type="InterPro" id="IPR011206">
    <property type="entry name" value="Citrate_lyase_beta/mcl1/mcl2"/>
</dbReference>
<name>A0ABP7ZZ94_9MICO</name>